<sequence length="643" mass="73617">MAAVAPQRRRYQHGPLEHPDSIRLLHLLPGLFEDEIQVELREVTLSQQPRYEALSYVWGSPTADDPISCHGEELFVTANCVAAMRRLRHWRKHRVLWIDAICINQNSTNERNHQVRLMGNVYSKATRAIIWLGEEMENSDSVMSFLIGYDRILRQKWLRPVRDSLLGFKLKKLSNIESSSLSQYHIFDTICDNPWFHRKWTVQEYALSRDSYFQFGGKRQSCQGLFSAIQDARWRKIELSGEKKYSSVGHGFATYCETFEALRQAFRDDVTGIRCSLLEVLHAGRAQIATEPRDAVFGLYGILQRMNANLPLPDYSKSVEQIYTEIGKLVIVYDKSLHILRYTSEKGTWTDLPSWVPDWSARDRHGFEWLSIQDPEPRFTSGRDVLIKYTFLKDHRSLIVRGCFVEKIQHQTAKYIASTKDYKDFGSPGSDQEGIIDRLDAHNMLMFQDWIRMAASEAGDMEEVEFKELLLCTLRTGWETRYGATAKGFEEWVKCLTLGSALPTPTNREHLISISGSSSIVSGSRFQNQSAQTSAEAEGAAAEGLSMLATVRRNQLAWDFYVYVYYTCRRTRLFITSGGLLGKGLKAIREGDFVALIAGVDYPMILRKEGDSYRSKGPAYIHNMMKGERWPADEGELIDIVLS</sequence>
<organism evidence="2 3">
    <name type="scientific">Hyaloscypha variabilis (strain UAMH 11265 / GT02V1 / F)</name>
    <name type="common">Meliniomyces variabilis</name>
    <dbReference type="NCBI Taxonomy" id="1149755"/>
    <lineage>
        <taxon>Eukaryota</taxon>
        <taxon>Fungi</taxon>
        <taxon>Dikarya</taxon>
        <taxon>Ascomycota</taxon>
        <taxon>Pezizomycotina</taxon>
        <taxon>Leotiomycetes</taxon>
        <taxon>Helotiales</taxon>
        <taxon>Hyaloscyphaceae</taxon>
        <taxon>Hyaloscypha</taxon>
        <taxon>Hyaloscypha variabilis</taxon>
    </lineage>
</organism>
<dbReference type="PANTHER" id="PTHR24148">
    <property type="entry name" value="ANKYRIN REPEAT DOMAIN-CONTAINING PROTEIN 39 HOMOLOG-RELATED"/>
    <property type="match status" value="1"/>
</dbReference>
<keyword evidence="3" id="KW-1185">Reference proteome</keyword>
<evidence type="ECO:0000313" key="3">
    <source>
        <dbReference type="Proteomes" id="UP000235786"/>
    </source>
</evidence>
<evidence type="ECO:0000259" key="1">
    <source>
        <dbReference type="Pfam" id="PF06985"/>
    </source>
</evidence>
<protein>
    <submittedName>
        <fullName evidence="2">HET-domain-containing protein</fullName>
    </submittedName>
</protein>
<accession>A0A2J6R0K9</accession>
<dbReference type="Proteomes" id="UP000235786">
    <property type="component" value="Unassembled WGS sequence"/>
</dbReference>
<dbReference type="AlphaFoldDB" id="A0A2J6R0K9"/>
<dbReference type="Pfam" id="PF06985">
    <property type="entry name" value="HET"/>
    <property type="match status" value="1"/>
</dbReference>
<proteinExistence type="predicted"/>
<evidence type="ECO:0000313" key="2">
    <source>
        <dbReference type="EMBL" id="PMD32055.1"/>
    </source>
</evidence>
<dbReference type="STRING" id="1149755.A0A2J6R0K9"/>
<dbReference type="OrthoDB" id="194358at2759"/>
<dbReference type="PANTHER" id="PTHR24148:SF64">
    <property type="entry name" value="HETEROKARYON INCOMPATIBILITY DOMAIN-CONTAINING PROTEIN"/>
    <property type="match status" value="1"/>
</dbReference>
<dbReference type="InterPro" id="IPR010730">
    <property type="entry name" value="HET"/>
</dbReference>
<name>A0A2J6R0K9_HYAVF</name>
<feature type="domain" description="Heterokaryon incompatibility" evidence="1">
    <location>
        <begin position="51"/>
        <end position="204"/>
    </location>
</feature>
<dbReference type="EMBL" id="KZ613960">
    <property type="protein sequence ID" value="PMD32055.1"/>
    <property type="molecule type" value="Genomic_DNA"/>
</dbReference>
<dbReference type="InterPro" id="IPR052895">
    <property type="entry name" value="HetReg/Transcr_Mod"/>
</dbReference>
<reference evidence="2 3" key="1">
    <citation type="submission" date="2016-04" db="EMBL/GenBank/DDBJ databases">
        <title>A degradative enzymes factory behind the ericoid mycorrhizal symbiosis.</title>
        <authorList>
            <consortium name="DOE Joint Genome Institute"/>
            <person name="Martino E."/>
            <person name="Morin E."/>
            <person name="Grelet G."/>
            <person name="Kuo A."/>
            <person name="Kohler A."/>
            <person name="Daghino S."/>
            <person name="Barry K."/>
            <person name="Choi C."/>
            <person name="Cichocki N."/>
            <person name="Clum A."/>
            <person name="Copeland A."/>
            <person name="Hainaut M."/>
            <person name="Haridas S."/>
            <person name="Labutti K."/>
            <person name="Lindquist E."/>
            <person name="Lipzen A."/>
            <person name="Khouja H.-R."/>
            <person name="Murat C."/>
            <person name="Ohm R."/>
            <person name="Olson A."/>
            <person name="Spatafora J."/>
            <person name="Veneault-Fourrey C."/>
            <person name="Henrissat B."/>
            <person name="Grigoriev I."/>
            <person name="Martin F."/>
            <person name="Perotto S."/>
        </authorList>
    </citation>
    <scope>NUCLEOTIDE SEQUENCE [LARGE SCALE GENOMIC DNA]</scope>
    <source>
        <strain evidence="2 3">F</strain>
    </source>
</reference>
<gene>
    <name evidence="2" type="ORF">L207DRAFT_536483</name>
</gene>